<reference evidence="2 3" key="1">
    <citation type="submission" date="2013-09" db="EMBL/GenBank/DDBJ databases">
        <title>Genome sequencing of Arenimonas malthae.</title>
        <authorList>
            <person name="Chen F."/>
            <person name="Wang G."/>
        </authorList>
    </citation>
    <scope>NUCLEOTIDE SEQUENCE [LARGE SCALE GENOMIC DNA]</scope>
    <source>
        <strain evidence="2 3">CC-JY-1</strain>
    </source>
</reference>
<dbReference type="Proteomes" id="UP000029392">
    <property type="component" value="Unassembled WGS sequence"/>
</dbReference>
<sequence>MSRLSFAICLALLLPLPALAGEHAHAADPHAHAAAAPSGDAAAPAARWQPDAPLSRGMQRVRAATAALEHGEHGHLEAAQVQGIAAELRAAVDEMFANCRLDPEPDAALHPLLARVLTASRALAGGEFDQAALDELRAVLARYPQLFEDAAWMPL</sequence>
<keyword evidence="1" id="KW-0732">Signal</keyword>
<accession>A0A091ASU3</accession>
<dbReference type="eggNOG" id="ENOG5032SD0">
    <property type="taxonomic scope" value="Bacteria"/>
</dbReference>
<dbReference type="EMBL" id="AVCH01000203">
    <property type="protein sequence ID" value="KFN42232.1"/>
    <property type="molecule type" value="Genomic_DNA"/>
</dbReference>
<feature type="signal peptide" evidence="1">
    <location>
        <begin position="1"/>
        <end position="20"/>
    </location>
</feature>
<dbReference type="PATRIC" id="fig|1384054.3.peg.2548"/>
<evidence type="ECO:0000256" key="1">
    <source>
        <dbReference type="SAM" id="SignalP"/>
    </source>
</evidence>
<dbReference type="RefSeq" id="WP_043805098.1">
    <property type="nucleotide sequence ID" value="NZ_AVCH01000203.1"/>
</dbReference>
<protein>
    <recommendedName>
        <fullName evidence="4">DnrO protein</fullName>
    </recommendedName>
</protein>
<feature type="chain" id="PRO_5001870880" description="DnrO protein" evidence="1">
    <location>
        <begin position="21"/>
        <end position="155"/>
    </location>
</feature>
<evidence type="ECO:0000313" key="2">
    <source>
        <dbReference type="EMBL" id="KFN42232.1"/>
    </source>
</evidence>
<gene>
    <name evidence="2" type="ORF">N790_02885</name>
</gene>
<name>A0A091ASU3_9GAMM</name>
<dbReference type="STRING" id="1384054.N790_02885"/>
<dbReference type="AlphaFoldDB" id="A0A091ASU3"/>
<organism evidence="2 3">
    <name type="scientific">Arenimonas malthae CC-JY-1</name>
    <dbReference type="NCBI Taxonomy" id="1384054"/>
    <lineage>
        <taxon>Bacteria</taxon>
        <taxon>Pseudomonadati</taxon>
        <taxon>Pseudomonadota</taxon>
        <taxon>Gammaproteobacteria</taxon>
        <taxon>Lysobacterales</taxon>
        <taxon>Lysobacteraceae</taxon>
        <taxon>Arenimonas</taxon>
    </lineage>
</organism>
<evidence type="ECO:0000313" key="3">
    <source>
        <dbReference type="Proteomes" id="UP000029392"/>
    </source>
</evidence>
<dbReference type="OrthoDB" id="6933865at2"/>
<comment type="caution">
    <text evidence="2">The sequence shown here is derived from an EMBL/GenBank/DDBJ whole genome shotgun (WGS) entry which is preliminary data.</text>
</comment>
<evidence type="ECO:0008006" key="4">
    <source>
        <dbReference type="Google" id="ProtNLM"/>
    </source>
</evidence>
<proteinExistence type="predicted"/>
<keyword evidence="3" id="KW-1185">Reference proteome</keyword>